<proteinExistence type="predicted"/>
<dbReference type="SUPFAM" id="SSF51735">
    <property type="entry name" value="NAD(P)-binding Rossmann-fold domains"/>
    <property type="match status" value="1"/>
</dbReference>
<evidence type="ECO:0000259" key="1">
    <source>
        <dbReference type="Pfam" id="PF01370"/>
    </source>
</evidence>
<evidence type="ECO:0000313" key="2">
    <source>
        <dbReference type="EMBL" id="GAA6500710.1"/>
    </source>
</evidence>
<accession>A0ABQ0BW10</accession>
<dbReference type="InterPro" id="IPR036291">
    <property type="entry name" value="NAD(P)-bd_dom_sf"/>
</dbReference>
<dbReference type="InterPro" id="IPR001509">
    <property type="entry name" value="Epimerase_deHydtase"/>
</dbReference>
<dbReference type="Pfam" id="PF01370">
    <property type="entry name" value="Epimerase"/>
    <property type="match status" value="1"/>
</dbReference>
<name>A0ABQ0BW10_9FIRM</name>
<organism evidence="2 3">
    <name type="scientific">Blautia parvula</name>
    <dbReference type="NCBI Taxonomy" id="2877527"/>
    <lineage>
        <taxon>Bacteria</taxon>
        <taxon>Bacillati</taxon>
        <taxon>Bacillota</taxon>
        <taxon>Clostridia</taxon>
        <taxon>Lachnospirales</taxon>
        <taxon>Lachnospiraceae</taxon>
        <taxon>Blautia</taxon>
    </lineage>
</organism>
<keyword evidence="3" id="KW-1185">Reference proteome</keyword>
<reference evidence="2 3" key="1">
    <citation type="submission" date="2024-04" db="EMBL/GenBank/DDBJ databases">
        <title>Defined microbial consortia suppress multidrug-resistant proinflammatory Enterobacteriaceae via ecological control.</title>
        <authorList>
            <person name="Furuichi M."/>
            <person name="Kawaguchi T."/>
            <person name="Pust M."/>
            <person name="Yasuma K."/>
            <person name="Plichta D."/>
            <person name="Hasegawa N."/>
            <person name="Ohya T."/>
            <person name="Bhattarai S."/>
            <person name="Sasajima S."/>
            <person name="Aoto Y."/>
            <person name="Tuganbaev T."/>
            <person name="Yaginuma M."/>
            <person name="Ueda M."/>
            <person name="Okahashi N."/>
            <person name="Amafuji K."/>
            <person name="Kiridooshi Y."/>
            <person name="Sugita K."/>
            <person name="Strazar M."/>
            <person name="Skelly A."/>
            <person name="Suda W."/>
            <person name="Hattori M."/>
            <person name="Nakamoto N."/>
            <person name="Caballero S."/>
            <person name="Norman J."/>
            <person name="Olle B."/>
            <person name="Tanoue T."/>
            <person name="Arita M."/>
            <person name="Bucci V."/>
            <person name="Atarashi K."/>
            <person name="Xavier R."/>
            <person name="Honda K."/>
        </authorList>
    </citation>
    <scope>NUCLEOTIDE SEQUENCE [LARGE SCALE GENOMIC DNA]</scope>
    <source>
        <strain evidence="3">k34-0107-D12</strain>
    </source>
</reference>
<dbReference type="PANTHER" id="PTHR48079">
    <property type="entry name" value="PROTEIN YEEZ"/>
    <property type="match status" value="1"/>
</dbReference>
<dbReference type="Gene3D" id="3.40.50.720">
    <property type="entry name" value="NAD(P)-binding Rossmann-like Domain"/>
    <property type="match status" value="1"/>
</dbReference>
<dbReference type="EMBL" id="BAABZQ010000001">
    <property type="protein sequence ID" value="GAA6500710.1"/>
    <property type="molecule type" value="Genomic_DNA"/>
</dbReference>
<feature type="domain" description="NAD-dependent epimerase/dehydratase" evidence="1">
    <location>
        <begin position="11"/>
        <end position="244"/>
    </location>
</feature>
<dbReference type="InterPro" id="IPR051783">
    <property type="entry name" value="NAD(P)-dependent_oxidoreduct"/>
</dbReference>
<sequence>MCKEVNNTIYLVTGAAGFLGSHVCSELLDRGDRVRALVLPKDPATKYIPSQVEVVEGNLCDKDSLEPFYAMPKRAESVVIHCASMVTTNPDFNQKLIDVNVGGTENIIEKCLEHKECRKMVYVSSTGAIPELPKGEKIKETERFTPIDEKRQVGCYSQSKALATQAVLDACKKKGLKACVVHPSGILGPDDHAISETTGTIIKIMNGEMTVGMGGSFNLCDVRDLAHGCVGAADKGRIGECYILGNEEVTLKEVCKMLNDACGCKMPYFYVPIKMAYMLAAQMEKKAEKTGEKPLMTNFAVYNLARNNAFDYTKAKKELGYHTRPYVETLTDEARWLVEEGYIKGVSMSTPAETEARIEKGVLTNEEVTNVQRLISARQFIKEVGAVQSVAKLDGLVLKHGIKGYTKDMLKECYACISLSQDRDALRTILKDTDPGSICSRMSAYGIDATAEMAGLLCDIAHIGQDDTLLKSVLSEKSVVRVTEQLHENGYQAINASFLEMLRENVGSLVEDGMLTMEDIRDFSGRDFFERCDNALNTLVSMGTVIELALHLQDAVNPVYMIAIAGNIALLYSVA</sequence>
<gene>
    <name evidence="2" type="ORF">K340107D12_35260</name>
</gene>
<dbReference type="RefSeq" id="WP_330670200.1">
    <property type="nucleotide sequence ID" value="NZ_BAABZQ010000001.1"/>
</dbReference>
<dbReference type="PANTHER" id="PTHR48079:SF6">
    <property type="entry name" value="NAD(P)-BINDING DOMAIN-CONTAINING PROTEIN-RELATED"/>
    <property type="match status" value="1"/>
</dbReference>
<dbReference type="Proteomes" id="UP001600941">
    <property type="component" value="Unassembled WGS sequence"/>
</dbReference>
<evidence type="ECO:0000313" key="3">
    <source>
        <dbReference type="Proteomes" id="UP001600941"/>
    </source>
</evidence>
<comment type="caution">
    <text evidence="2">The sequence shown here is derived from an EMBL/GenBank/DDBJ whole genome shotgun (WGS) entry which is preliminary data.</text>
</comment>
<protein>
    <recommendedName>
        <fullName evidence="1">NAD-dependent epimerase/dehydratase domain-containing protein</fullName>
    </recommendedName>
</protein>